<protein>
    <submittedName>
        <fullName evidence="3">2-oxoglutarate synthase</fullName>
    </submittedName>
</protein>
<dbReference type="OrthoDB" id="9775140at2"/>
<dbReference type="CDD" id="cd03375">
    <property type="entry name" value="TPP_OGFOR"/>
    <property type="match status" value="1"/>
</dbReference>
<dbReference type="PANTHER" id="PTHR48084">
    <property type="entry name" value="2-OXOGLUTARATE OXIDOREDUCTASE SUBUNIT KORB-RELATED"/>
    <property type="match status" value="1"/>
</dbReference>
<dbReference type="PANTHER" id="PTHR48084:SF4">
    <property type="entry name" value="2-OXOGLUTARATE OXIDOREDUCTASE SUBUNIT KORB"/>
    <property type="match status" value="1"/>
</dbReference>
<dbReference type="GO" id="GO:0016625">
    <property type="term" value="F:oxidoreductase activity, acting on the aldehyde or oxo group of donors, iron-sulfur protein as acceptor"/>
    <property type="evidence" value="ECO:0007669"/>
    <property type="project" value="UniProtKB-ARBA"/>
</dbReference>
<comment type="caution">
    <text evidence="3">The sequence shown here is derived from an EMBL/GenBank/DDBJ whole genome shotgun (WGS) entry which is preliminary data.</text>
</comment>
<dbReference type="GO" id="GO:0044281">
    <property type="term" value="P:small molecule metabolic process"/>
    <property type="evidence" value="ECO:0007669"/>
    <property type="project" value="UniProtKB-ARBA"/>
</dbReference>
<dbReference type="AlphaFoldDB" id="A0A2N5WZQ3"/>
<dbReference type="GO" id="GO:0030976">
    <property type="term" value="F:thiamine pyrophosphate binding"/>
    <property type="evidence" value="ECO:0007669"/>
    <property type="project" value="InterPro"/>
</dbReference>
<reference evidence="3 4" key="1">
    <citation type="submission" date="2018-01" db="EMBL/GenBank/DDBJ databases">
        <title>The draft genome sequence of Halioglobus lutimaris HF004.</title>
        <authorList>
            <person name="Du Z.-J."/>
            <person name="Shi M.-J."/>
        </authorList>
    </citation>
    <scope>NUCLEOTIDE SEQUENCE [LARGE SCALE GENOMIC DNA]</scope>
    <source>
        <strain evidence="3 4">HF004</strain>
    </source>
</reference>
<dbReference type="Gene3D" id="3.40.50.970">
    <property type="match status" value="1"/>
</dbReference>
<sequence length="274" mass="29445">MNEPIKLKAKDYKSSVKPIWCPGCGHFSVLNALTKAFAGLGIDKDDTVLVSGIGCSSRLPAYVDSYGFHGVHGRGLAIAQGLKVARPDLTVIAMGGDGDGFSIGGNHFLHACRRNVNMTYIAMDNEVYGMTKGQASPTTPADWDHSKLTPHGPGVRPFKPAALALASGAPWIARGYSGNPNQMARLIAAAIEHPGFSFVHVLSQCITFCPEQTDWKAVVHEREEEALVDADEAAQLFLHEDGFQTGVLYNAQRATWPPSVPEPQSTDITRGFSV</sequence>
<keyword evidence="1" id="KW-0560">Oxidoreductase</keyword>
<dbReference type="EMBL" id="PKUS01000025">
    <property type="protein sequence ID" value="PLW67698.1"/>
    <property type="molecule type" value="Genomic_DNA"/>
</dbReference>
<evidence type="ECO:0000313" key="4">
    <source>
        <dbReference type="Proteomes" id="UP000235005"/>
    </source>
</evidence>
<proteinExistence type="predicted"/>
<dbReference type="GO" id="GO:0045333">
    <property type="term" value="P:cellular respiration"/>
    <property type="evidence" value="ECO:0007669"/>
    <property type="project" value="UniProtKB-ARBA"/>
</dbReference>
<gene>
    <name evidence="3" type="ORF">C0039_15985</name>
</gene>
<dbReference type="SUPFAM" id="SSF52518">
    <property type="entry name" value="Thiamin diphosphate-binding fold (THDP-binding)"/>
    <property type="match status" value="1"/>
</dbReference>
<feature type="domain" description="Thiamine pyrophosphate enzyme TPP-binding" evidence="2">
    <location>
        <begin position="53"/>
        <end position="201"/>
    </location>
</feature>
<organism evidence="3 4">
    <name type="scientific">Pseudohalioglobus lutimaris</name>
    <dbReference type="NCBI Taxonomy" id="1737061"/>
    <lineage>
        <taxon>Bacteria</taxon>
        <taxon>Pseudomonadati</taxon>
        <taxon>Pseudomonadota</taxon>
        <taxon>Gammaproteobacteria</taxon>
        <taxon>Cellvibrionales</taxon>
        <taxon>Halieaceae</taxon>
        <taxon>Pseudohalioglobus</taxon>
    </lineage>
</organism>
<dbReference type="InterPro" id="IPR051457">
    <property type="entry name" value="2-oxoacid:Fd_oxidoreductase"/>
</dbReference>
<name>A0A2N5WZQ3_9GAMM</name>
<dbReference type="InterPro" id="IPR029061">
    <property type="entry name" value="THDP-binding"/>
</dbReference>
<accession>A0A2N5WZQ3</accession>
<evidence type="ECO:0000259" key="2">
    <source>
        <dbReference type="Pfam" id="PF02775"/>
    </source>
</evidence>
<dbReference type="RefSeq" id="WP_101518654.1">
    <property type="nucleotide sequence ID" value="NZ_PKUS01000025.1"/>
</dbReference>
<keyword evidence="4" id="KW-1185">Reference proteome</keyword>
<dbReference type="Proteomes" id="UP000235005">
    <property type="component" value="Unassembled WGS sequence"/>
</dbReference>
<dbReference type="InterPro" id="IPR011766">
    <property type="entry name" value="TPP_enzyme_TPP-bd"/>
</dbReference>
<evidence type="ECO:0000256" key="1">
    <source>
        <dbReference type="ARBA" id="ARBA00023002"/>
    </source>
</evidence>
<dbReference type="Pfam" id="PF02775">
    <property type="entry name" value="TPP_enzyme_C"/>
    <property type="match status" value="1"/>
</dbReference>
<evidence type="ECO:0000313" key="3">
    <source>
        <dbReference type="EMBL" id="PLW67698.1"/>
    </source>
</evidence>